<evidence type="ECO:0000259" key="5">
    <source>
        <dbReference type="Pfam" id="PF04085"/>
    </source>
</evidence>
<dbReference type="InterPro" id="IPR055342">
    <property type="entry name" value="MreC_beta-barrel_core"/>
</dbReference>
<dbReference type="KEGG" id="ifl:C1H71_06925"/>
<dbReference type="GO" id="GO:0008360">
    <property type="term" value="P:regulation of cell shape"/>
    <property type="evidence" value="ECO:0007669"/>
    <property type="project" value="UniProtKB-KW"/>
</dbReference>
<dbReference type="Gene3D" id="2.40.10.340">
    <property type="entry name" value="Rod shape-determining protein MreC, domain 1"/>
    <property type="match status" value="1"/>
</dbReference>
<proteinExistence type="inferred from homology"/>
<name>A0A7G3G7L6_9NEIS</name>
<keyword evidence="7" id="KW-1185">Reference proteome</keyword>
<evidence type="ECO:0000256" key="2">
    <source>
        <dbReference type="ARBA" id="ARBA00013855"/>
    </source>
</evidence>
<evidence type="ECO:0000256" key="3">
    <source>
        <dbReference type="ARBA" id="ARBA00022960"/>
    </source>
</evidence>
<dbReference type="GO" id="GO:0005886">
    <property type="term" value="C:plasma membrane"/>
    <property type="evidence" value="ECO:0007669"/>
    <property type="project" value="TreeGrafter"/>
</dbReference>
<dbReference type="EMBL" id="CP025781">
    <property type="protein sequence ID" value="QBC43297.1"/>
    <property type="molecule type" value="Genomic_DNA"/>
</dbReference>
<reference evidence="6 7" key="1">
    <citation type="submission" date="2018-01" db="EMBL/GenBank/DDBJ databases">
        <title>Genome sequence of Iodobacter sp. strain PCH194 isolated from Indian Trans-Himalaya.</title>
        <authorList>
            <person name="Kumar V."/>
            <person name="Thakur V."/>
            <person name="Kumar S."/>
            <person name="Singh D."/>
        </authorList>
    </citation>
    <scope>NUCLEOTIDE SEQUENCE [LARGE SCALE GENOMIC DNA]</scope>
    <source>
        <strain evidence="6 7">PCH194</strain>
    </source>
</reference>
<protein>
    <recommendedName>
        <fullName evidence="2">Cell shape-determining protein MreC</fullName>
    </recommendedName>
    <alternativeName>
        <fullName evidence="4">Cell shape protein MreC</fullName>
    </alternativeName>
</protein>
<dbReference type="InterPro" id="IPR042175">
    <property type="entry name" value="Cell/Rod_MreC_2"/>
</dbReference>
<comment type="similarity">
    <text evidence="1">Belongs to the MreC family.</text>
</comment>
<feature type="domain" description="Rod shape-determining protein MreC beta-barrel core" evidence="5">
    <location>
        <begin position="171"/>
        <end position="316"/>
    </location>
</feature>
<organism evidence="6 7">
    <name type="scientific">Iodobacter fluviatilis</name>
    <dbReference type="NCBI Taxonomy" id="537"/>
    <lineage>
        <taxon>Bacteria</taxon>
        <taxon>Pseudomonadati</taxon>
        <taxon>Pseudomonadota</taxon>
        <taxon>Betaproteobacteria</taxon>
        <taxon>Neisseriales</taxon>
        <taxon>Chitinibacteraceae</taxon>
        <taxon>Iodobacter</taxon>
    </lineage>
</organism>
<dbReference type="PANTHER" id="PTHR34138:SF1">
    <property type="entry name" value="CELL SHAPE-DETERMINING PROTEIN MREC"/>
    <property type="match status" value="1"/>
</dbReference>
<evidence type="ECO:0000256" key="4">
    <source>
        <dbReference type="ARBA" id="ARBA00032089"/>
    </source>
</evidence>
<dbReference type="InterPro" id="IPR042177">
    <property type="entry name" value="Cell/Rod_1"/>
</dbReference>
<dbReference type="NCBIfam" id="TIGR00219">
    <property type="entry name" value="mreC"/>
    <property type="match status" value="1"/>
</dbReference>
<gene>
    <name evidence="6" type="ORF">C1H71_06925</name>
</gene>
<evidence type="ECO:0000313" key="6">
    <source>
        <dbReference type="EMBL" id="QBC43297.1"/>
    </source>
</evidence>
<accession>A0A7G3G7L6</accession>
<dbReference type="Proteomes" id="UP000515917">
    <property type="component" value="Chromosome"/>
</dbReference>
<dbReference type="AlphaFoldDB" id="A0A7G3G7L6"/>
<dbReference type="PANTHER" id="PTHR34138">
    <property type="entry name" value="CELL SHAPE-DETERMINING PROTEIN MREC"/>
    <property type="match status" value="1"/>
</dbReference>
<dbReference type="InterPro" id="IPR007221">
    <property type="entry name" value="MreC"/>
</dbReference>
<evidence type="ECO:0000256" key="1">
    <source>
        <dbReference type="ARBA" id="ARBA00009369"/>
    </source>
</evidence>
<sequence length="341" mass="37977">MAFLGRSPLWRISAWLRAIQALQASHVSRLTHLAKLHFKNHRPSFMQASQPAFFKQGPKPLTRFFLFSTLSICLIVGDANYQMLGPVRQQLSVLLYPLQWLVTAPFELIKDTSTFLSRQAELLGENRKLHDAQLVASVNAMKLKALEAENARLRLLNTIQASQPSQLTEILYNGRDPFSARLIVDRGERSNIKEGQIAVDASGVIGQVVRVQPMTSEIRLISDRNHMVPVQIERNQLRTVIYGMGRGLPLEIRNMSSNSEIKEGDTLITSGIDGLYPAGLPVAKVFKIERNTGNAFARIYCTPLAGIDQHRFLLILDANQAAAPYPSNASDVGAIKKKKGR</sequence>
<keyword evidence="3" id="KW-0133">Cell shape</keyword>
<evidence type="ECO:0000313" key="7">
    <source>
        <dbReference type="Proteomes" id="UP000515917"/>
    </source>
</evidence>
<dbReference type="Pfam" id="PF04085">
    <property type="entry name" value="MreC"/>
    <property type="match status" value="1"/>
</dbReference>
<dbReference type="Gene3D" id="2.40.10.350">
    <property type="entry name" value="Rod shape-determining protein MreC, domain 2"/>
    <property type="match status" value="1"/>
</dbReference>